<dbReference type="InterPro" id="IPR002259">
    <property type="entry name" value="Eqnu_transpt"/>
</dbReference>
<dbReference type="GO" id="GO:0005337">
    <property type="term" value="F:nucleoside transmembrane transporter activity"/>
    <property type="evidence" value="ECO:0007669"/>
    <property type="project" value="InterPro"/>
</dbReference>
<dbReference type="EMBL" id="CP039354">
    <property type="protein sequence ID" value="QCE11718.1"/>
    <property type="molecule type" value="Genomic_DNA"/>
</dbReference>
<comment type="subcellular location">
    <subcellularLocation>
        <location evidence="1">Membrane</location>
        <topology evidence="1">Multi-pass membrane protein</topology>
    </subcellularLocation>
</comment>
<evidence type="ECO:0000256" key="6">
    <source>
        <dbReference type="ARBA" id="ARBA00023136"/>
    </source>
</evidence>
<evidence type="ECO:0000313" key="8">
    <source>
        <dbReference type="Proteomes" id="UP000501690"/>
    </source>
</evidence>
<evidence type="ECO:0000256" key="2">
    <source>
        <dbReference type="ARBA" id="ARBA00007965"/>
    </source>
</evidence>
<keyword evidence="6" id="KW-0472">Membrane</keyword>
<evidence type="ECO:0000256" key="3">
    <source>
        <dbReference type="ARBA" id="ARBA00022448"/>
    </source>
</evidence>
<dbReference type="Proteomes" id="UP000501690">
    <property type="component" value="Linkage Group LG10"/>
</dbReference>
<gene>
    <name evidence="7" type="ORF">DEO72_LG10g2954</name>
</gene>
<dbReference type="PANTHER" id="PTHR10332:SF30">
    <property type="entry name" value="EQUILIBRATIVE NUCLEOTIDE TRANSPORTER 2"/>
    <property type="match status" value="1"/>
</dbReference>
<keyword evidence="4" id="KW-0812">Transmembrane</keyword>
<accession>A0A4D6NED6</accession>
<organism evidence="7 8">
    <name type="scientific">Vigna unguiculata</name>
    <name type="common">Cowpea</name>
    <dbReference type="NCBI Taxonomy" id="3917"/>
    <lineage>
        <taxon>Eukaryota</taxon>
        <taxon>Viridiplantae</taxon>
        <taxon>Streptophyta</taxon>
        <taxon>Embryophyta</taxon>
        <taxon>Tracheophyta</taxon>
        <taxon>Spermatophyta</taxon>
        <taxon>Magnoliopsida</taxon>
        <taxon>eudicotyledons</taxon>
        <taxon>Gunneridae</taxon>
        <taxon>Pentapetalae</taxon>
        <taxon>rosids</taxon>
        <taxon>fabids</taxon>
        <taxon>Fabales</taxon>
        <taxon>Fabaceae</taxon>
        <taxon>Papilionoideae</taxon>
        <taxon>50 kb inversion clade</taxon>
        <taxon>NPAAA clade</taxon>
        <taxon>indigoferoid/millettioid clade</taxon>
        <taxon>Phaseoleae</taxon>
        <taxon>Vigna</taxon>
    </lineage>
</organism>
<keyword evidence="5" id="KW-1133">Transmembrane helix</keyword>
<evidence type="ECO:0000256" key="5">
    <source>
        <dbReference type="ARBA" id="ARBA00022989"/>
    </source>
</evidence>
<evidence type="ECO:0000256" key="1">
    <source>
        <dbReference type="ARBA" id="ARBA00004141"/>
    </source>
</evidence>
<keyword evidence="8" id="KW-1185">Reference proteome</keyword>
<protein>
    <submittedName>
        <fullName evidence="7">Solute carrier family 29</fullName>
    </submittedName>
</protein>
<dbReference type="GO" id="GO:0005886">
    <property type="term" value="C:plasma membrane"/>
    <property type="evidence" value="ECO:0007669"/>
    <property type="project" value="TreeGrafter"/>
</dbReference>
<comment type="similarity">
    <text evidence="2">Belongs to the SLC29A/ENT transporter (TC 2.A.57) family.</text>
</comment>
<proteinExistence type="inferred from homology"/>
<keyword evidence="3" id="KW-0813">Transport</keyword>
<name>A0A4D6NED6_VIGUN</name>
<reference evidence="7 8" key="1">
    <citation type="submission" date="2019-04" db="EMBL/GenBank/DDBJ databases">
        <title>An improved genome assembly and genetic linkage map for asparagus bean, Vigna unguiculata ssp. sesquipedialis.</title>
        <authorList>
            <person name="Xia Q."/>
            <person name="Zhang R."/>
            <person name="Dong Y."/>
        </authorList>
    </citation>
    <scope>NUCLEOTIDE SEQUENCE [LARGE SCALE GENOMIC DNA]</scope>
    <source>
        <tissue evidence="7">Leaf</tissue>
    </source>
</reference>
<dbReference type="AlphaFoldDB" id="A0A4D6NED6"/>
<evidence type="ECO:0000256" key="4">
    <source>
        <dbReference type="ARBA" id="ARBA00022692"/>
    </source>
</evidence>
<dbReference type="PANTHER" id="PTHR10332">
    <property type="entry name" value="EQUILIBRATIVE NUCLEOSIDE TRANSPORTER"/>
    <property type="match status" value="1"/>
</dbReference>
<sequence length="89" mass="9619">MSVSLLCEVLTAKFVLGNMQCFTKIGSSLSLQYFLHLFTTGKVEAMLGVYGVTNAHFQGGMVGDLSCMQPEFIQSFLAGLAASGVFLWE</sequence>
<evidence type="ECO:0000313" key="7">
    <source>
        <dbReference type="EMBL" id="QCE11718.1"/>
    </source>
</evidence>